<dbReference type="EMBL" id="LAZR01036788">
    <property type="protein sequence ID" value="KKL23920.1"/>
    <property type="molecule type" value="Genomic_DNA"/>
</dbReference>
<gene>
    <name evidence="1" type="ORF">LCGC14_2420540</name>
</gene>
<name>A0A0F9BPW5_9ZZZZ</name>
<sequence length="51" mass="5539">MVGTANRPIYGSLALRATYGRFIHNLIVYYSGRVKPSPFAVSFSGSNTVDS</sequence>
<organism evidence="1">
    <name type="scientific">marine sediment metagenome</name>
    <dbReference type="NCBI Taxonomy" id="412755"/>
    <lineage>
        <taxon>unclassified sequences</taxon>
        <taxon>metagenomes</taxon>
        <taxon>ecological metagenomes</taxon>
    </lineage>
</organism>
<reference evidence="1" key="1">
    <citation type="journal article" date="2015" name="Nature">
        <title>Complex archaea that bridge the gap between prokaryotes and eukaryotes.</title>
        <authorList>
            <person name="Spang A."/>
            <person name="Saw J.H."/>
            <person name="Jorgensen S.L."/>
            <person name="Zaremba-Niedzwiedzka K."/>
            <person name="Martijn J."/>
            <person name="Lind A.E."/>
            <person name="van Eijk R."/>
            <person name="Schleper C."/>
            <person name="Guy L."/>
            <person name="Ettema T.J."/>
        </authorList>
    </citation>
    <scope>NUCLEOTIDE SEQUENCE</scope>
</reference>
<evidence type="ECO:0000313" key="1">
    <source>
        <dbReference type="EMBL" id="KKL23920.1"/>
    </source>
</evidence>
<accession>A0A0F9BPW5</accession>
<proteinExistence type="predicted"/>
<protein>
    <submittedName>
        <fullName evidence="1">Uncharacterized protein</fullName>
    </submittedName>
</protein>
<comment type="caution">
    <text evidence="1">The sequence shown here is derived from an EMBL/GenBank/DDBJ whole genome shotgun (WGS) entry which is preliminary data.</text>
</comment>
<feature type="non-terminal residue" evidence="1">
    <location>
        <position position="51"/>
    </location>
</feature>
<dbReference type="AlphaFoldDB" id="A0A0F9BPW5"/>